<dbReference type="Pfam" id="PF02749">
    <property type="entry name" value="QRPTase_N"/>
    <property type="match status" value="1"/>
</dbReference>
<dbReference type="InterPro" id="IPR022412">
    <property type="entry name" value="Quinolinate_PRibosylTrfase_N"/>
</dbReference>
<feature type="domain" description="Quinolinate phosphoribosyl transferase N-terminal" evidence="14">
    <location>
        <begin position="27"/>
        <end position="111"/>
    </location>
</feature>
<evidence type="ECO:0000256" key="10">
    <source>
        <dbReference type="ARBA" id="ARBA00047445"/>
    </source>
</evidence>
<dbReference type="PANTHER" id="PTHR32179:SF3">
    <property type="entry name" value="NICOTINATE-NUCLEOTIDE PYROPHOSPHORYLASE [CARBOXYLATING]"/>
    <property type="match status" value="1"/>
</dbReference>
<reference evidence="15 16" key="1">
    <citation type="submission" date="2016-12" db="EMBL/GenBank/DDBJ databases">
        <title>Diversity of luminous bacteria.</title>
        <authorList>
            <person name="Yoshizawa S."/>
            <person name="Kogure K."/>
        </authorList>
    </citation>
    <scope>NUCLEOTIDE SEQUENCE [LARGE SCALE GENOMIC DNA]</scope>
    <source>
        <strain evidence="15 16">SA4-48</strain>
    </source>
</reference>
<dbReference type="GO" id="GO:0004514">
    <property type="term" value="F:nicotinate-nucleotide diphosphorylase (carboxylating) activity"/>
    <property type="evidence" value="ECO:0007669"/>
    <property type="project" value="UniProtKB-EC"/>
</dbReference>
<dbReference type="FunFam" id="3.20.20.70:FF:000030">
    <property type="entry name" value="Nicotinate-nucleotide pyrophosphorylase, carboxylating"/>
    <property type="match status" value="1"/>
</dbReference>
<evidence type="ECO:0000256" key="3">
    <source>
        <dbReference type="ARBA" id="ARBA00009400"/>
    </source>
</evidence>
<dbReference type="UniPathway" id="UPA00253">
    <property type="reaction ID" value="UER00331"/>
</dbReference>
<dbReference type="EMBL" id="MSCH01000003">
    <property type="protein sequence ID" value="PQJ52290.1"/>
    <property type="molecule type" value="Genomic_DNA"/>
</dbReference>
<dbReference type="GO" id="GO:0009435">
    <property type="term" value="P:NAD+ biosynthetic process"/>
    <property type="evidence" value="ECO:0007669"/>
    <property type="project" value="UniProtKB-UniPathway"/>
</dbReference>
<dbReference type="InterPro" id="IPR013785">
    <property type="entry name" value="Aldolase_TIM"/>
</dbReference>
<evidence type="ECO:0000256" key="4">
    <source>
        <dbReference type="ARBA" id="ARBA00011218"/>
    </source>
</evidence>
<evidence type="ECO:0000256" key="9">
    <source>
        <dbReference type="ARBA" id="ARBA00033102"/>
    </source>
</evidence>
<dbReference type="Proteomes" id="UP000239007">
    <property type="component" value="Unassembled WGS sequence"/>
</dbReference>
<feature type="domain" description="Quinolinate phosphoribosyl transferase C-terminal" evidence="13">
    <location>
        <begin position="114"/>
        <end position="279"/>
    </location>
</feature>
<comment type="function">
    <text evidence="1">Involved in the catabolism of quinolinic acid (QA).</text>
</comment>
<protein>
    <recommendedName>
        <fullName evidence="11">Probable nicotinate-nucleotide pyrophosphorylase [carboxylating]</fullName>
        <ecNumber evidence="5">2.4.2.19</ecNumber>
    </recommendedName>
    <alternativeName>
        <fullName evidence="9">Quinolinate phosphoribosyltransferase [decarboxylating]</fullName>
    </alternativeName>
</protein>
<comment type="caution">
    <text evidence="15">The sequence shown here is derived from an EMBL/GenBank/DDBJ whole genome shotgun (WGS) entry which is preliminary data.</text>
</comment>
<dbReference type="InterPro" id="IPR036068">
    <property type="entry name" value="Nicotinate_pribotase-like_C"/>
</dbReference>
<evidence type="ECO:0000256" key="8">
    <source>
        <dbReference type="ARBA" id="ARBA00022679"/>
    </source>
</evidence>
<evidence type="ECO:0000256" key="6">
    <source>
        <dbReference type="ARBA" id="ARBA00022642"/>
    </source>
</evidence>
<dbReference type="PANTHER" id="PTHR32179">
    <property type="entry name" value="NICOTINATE-NUCLEOTIDE PYROPHOSPHORYLASE [CARBOXYLATING]"/>
    <property type="match status" value="1"/>
</dbReference>
<dbReference type="GO" id="GO:0034213">
    <property type="term" value="P:quinolinate catabolic process"/>
    <property type="evidence" value="ECO:0007669"/>
    <property type="project" value="TreeGrafter"/>
</dbReference>
<evidence type="ECO:0000256" key="5">
    <source>
        <dbReference type="ARBA" id="ARBA00011944"/>
    </source>
</evidence>
<dbReference type="PIRSF" id="PIRSF006250">
    <property type="entry name" value="NadC_ModD"/>
    <property type="match status" value="1"/>
</dbReference>
<dbReference type="InterPro" id="IPR002638">
    <property type="entry name" value="Quinolinate_PRibosylTrfase_C"/>
</dbReference>
<keyword evidence="7 12" id="KW-0328">Glycosyltransferase</keyword>
<dbReference type="InterPro" id="IPR004393">
    <property type="entry name" value="NadC"/>
</dbReference>
<dbReference type="EC" id="2.4.2.19" evidence="5"/>
<keyword evidence="16" id="KW-1185">Reference proteome</keyword>
<dbReference type="GO" id="GO:0005737">
    <property type="term" value="C:cytoplasm"/>
    <property type="evidence" value="ECO:0007669"/>
    <property type="project" value="TreeGrafter"/>
</dbReference>
<comment type="subunit">
    <text evidence="4">Hexamer formed by 3 homodimers.</text>
</comment>
<evidence type="ECO:0000259" key="13">
    <source>
        <dbReference type="Pfam" id="PF01729"/>
    </source>
</evidence>
<dbReference type="Gene3D" id="3.90.1170.20">
    <property type="entry name" value="Quinolinate phosphoribosyl transferase, N-terminal domain"/>
    <property type="match status" value="1"/>
</dbReference>
<keyword evidence="6" id="KW-0662">Pyridine nucleotide biosynthesis</keyword>
<dbReference type="SUPFAM" id="SSF54675">
    <property type="entry name" value="Nicotinate/Quinolinate PRTase N-terminal domain-like"/>
    <property type="match status" value="1"/>
</dbReference>
<sequence>MHKPYIKQQVSQALSEDLNGQTAFDGDITAQLIPATQQATGKVITRELAVICGVEWVNETMKQVDSSLVVTWLVKDGDEVKPDQTLFIVKGAARAILTAERTALNFLQTLSATATSTHKYVSKVKALGSTTKILDTRKTIPGLRFAQKYAVKCGGGENHRIGLFDAYLIKENHIQAAGGITQAVARAQELNPNKTIEVEVESEQELMEAIEAGAHIIMLDNFDVAQTASAIALADGRVKLEASGNMDGEKFKAYAQLNVDFISIGGLTKHIEAIDLSMRFTEI</sequence>
<comment type="catalytic activity">
    <reaction evidence="10">
        <text>nicotinate beta-D-ribonucleotide + CO2 + diphosphate = quinolinate + 5-phospho-alpha-D-ribose 1-diphosphate + 2 H(+)</text>
        <dbReference type="Rhea" id="RHEA:12733"/>
        <dbReference type="ChEBI" id="CHEBI:15378"/>
        <dbReference type="ChEBI" id="CHEBI:16526"/>
        <dbReference type="ChEBI" id="CHEBI:29959"/>
        <dbReference type="ChEBI" id="CHEBI:33019"/>
        <dbReference type="ChEBI" id="CHEBI:57502"/>
        <dbReference type="ChEBI" id="CHEBI:58017"/>
        <dbReference type="EC" id="2.4.2.19"/>
    </reaction>
</comment>
<dbReference type="InterPro" id="IPR027277">
    <property type="entry name" value="NadC/ModD"/>
</dbReference>
<name>A0A2S7USP1_9GAMM</name>
<evidence type="ECO:0000313" key="16">
    <source>
        <dbReference type="Proteomes" id="UP000239007"/>
    </source>
</evidence>
<proteinExistence type="inferred from homology"/>
<evidence type="ECO:0000259" key="14">
    <source>
        <dbReference type="Pfam" id="PF02749"/>
    </source>
</evidence>
<dbReference type="OrthoDB" id="9782546at2"/>
<dbReference type="Pfam" id="PF01729">
    <property type="entry name" value="QRPTase_C"/>
    <property type="match status" value="1"/>
</dbReference>
<dbReference type="SUPFAM" id="SSF51690">
    <property type="entry name" value="Nicotinate/Quinolinate PRTase C-terminal domain-like"/>
    <property type="match status" value="1"/>
</dbReference>
<dbReference type="InterPro" id="IPR037128">
    <property type="entry name" value="Quinolinate_PRibosylTase_N_sf"/>
</dbReference>
<evidence type="ECO:0000313" key="15">
    <source>
        <dbReference type="EMBL" id="PQJ52290.1"/>
    </source>
</evidence>
<organism evidence="15 16">
    <name type="scientific">Psychrosphaera saromensis</name>
    <dbReference type="NCBI Taxonomy" id="716813"/>
    <lineage>
        <taxon>Bacteria</taxon>
        <taxon>Pseudomonadati</taxon>
        <taxon>Pseudomonadota</taxon>
        <taxon>Gammaproteobacteria</taxon>
        <taxon>Alteromonadales</taxon>
        <taxon>Pseudoalteromonadaceae</taxon>
        <taxon>Psychrosphaera</taxon>
    </lineage>
</organism>
<evidence type="ECO:0000256" key="11">
    <source>
        <dbReference type="ARBA" id="ARBA00069173"/>
    </source>
</evidence>
<dbReference type="AlphaFoldDB" id="A0A2S7USP1"/>
<evidence type="ECO:0000256" key="2">
    <source>
        <dbReference type="ARBA" id="ARBA00004893"/>
    </source>
</evidence>
<dbReference type="FunFam" id="3.90.1170.20:FF:000001">
    <property type="entry name" value="Nicotinate-nucleotide diphosphorylase (Carboxylating)"/>
    <property type="match status" value="1"/>
</dbReference>
<keyword evidence="8 12" id="KW-0808">Transferase</keyword>
<evidence type="ECO:0000256" key="1">
    <source>
        <dbReference type="ARBA" id="ARBA00003237"/>
    </source>
</evidence>
<evidence type="ECO:0000256" key="7">
    <source>
        <dbReference type="ARBA" id="ARBA00022676"/>
    </source>
</evidence>
<accession>A0A2S7USP1</accession>
<dbReference type="NCBIfam" id="TIGR00078">
    <property type="entry name" value="nadC"/>
    <property type="match status" value="1"/>
</dbReference>
<evidence type="ECO:0000256" key="12">
    <source>
        <dbReference type="PIRNR" id="PIRNR006250"/>
    </source>
</evidence>
<gene>
    <name evidence="15" type="ORF">BTO11_00525</name>
</gene>
<comment type="pathway">
    <text evidence="2">Cofactor biosynthesis; NAD(+) biosynthesis; nicotinate D-ribonucleotide from quinolinate: step 1/1.</text>
</comment>
<dbReference type="Gene3D" id="3.20.20.70">
    <property type="entry name" value="Aldolase class I"/>
    <property type="match status" value="1"/>
</dbReference>
<comment type="similarity">
    <text evidence="3 12">Belongs to the NadC/ModD family.</text>
</comment>
<dbReference type="CDD" id="cd01572">
    <property type="entry name" value="QPRTase"/>
    <property type="match status" value="1"/>
</dbReference>